<accession>A0A6I1HFB5</accession>
<sequence length="64" mass="7441">MNDAFEVLPFAGQPAAAGEQEWLGEWSQEWSQEWQGEDEAEAEWEGERWRPGEGQHFKRVVHIA</sequence>
<feature type="non-terminal residue" evidence="1">
    <location>
        <position position="64"/>
    </location>
</feature>
<dbReference type="AlphaFoldDB" id="A0A6I1HFB5"/>
<protein>
    <submittedName>
        <fullName evidence="1">Uncharacterized protein</fullName>
    </submittedName>
</protein>
<keyword evidence="2" id="KW-1185">Reference proteome</keyword>
<dbReference type="RefSeq" id="WP_226941633.1">
    <property type="nucleotide sequence ID" value="NZ_WFLI01000119.1"/>
</dbReference>
<evidence type="ECO:0000313" key="2">
    <source>
        <dbReference type="Proteomes" id="UP000468717"/>
    </source>
</evidence>
<evidence type="ECO:0000313" key="1">
    <source>
        <dbReference type="EMBL" id="KAB8057215.1"/>
    </source>
</evidence>
<dbReference type="Proteomes" id="UP000468717">
    <property type="component" value="Unassembled WGS sequence"/>
</dbReference>
<name>A0A6I1HFB5_9BURK</name>
<organism evidence="1 2">
    <name type="scientific">Janthinobacterium violaceinigrum</name>
    <dbReference type="NCBI Taxonomy" id="2654252"/>
    <lineage>
        <taxon>Bacteria</taxon>
        <taxon>Pseudomonadati</taxon>
        <taxon>Pseudomonadota</taxon>
        <taxon>Betaproteobacteria</taxon>
        <taxon>Burkholderiales</taxon>
        <taxon>Oxalobacteraceae</taxon>
        <taxon>Janthinobacterium</taxon>
    </lineage>
</organism>
<proteinExistence type="predicted"/>
<gene>
    <name evidence="1" type="ORF">GCN75_28895</name>
</gene>
<reference evidence="1 2" key="1">
    <citation type="submission" date="2019-10" db="EMBL/GenBank/DDBJ databases">
        <title>Three novel species isolated from a subtropical stream in China.</title>
        <authorList>
            <person name="Lu H."/>
        </authorList>
    </citation>
    <scope>NUCLEOTIDE SEQUENCE [LARGE SCALE GENOMIC DNA]</scope>
    <source>
        <strain evidence="1 2">FT13W</strain>
    </source>
</reference>
<dbReference type="EMBL" id="WFLI01000119">
    <property type="protein sequence ID" value="KAB8057215.1"/>
    <property type="molecule type" value="Genomic_DNA"/>
</dbReference>
<comment type="caution">
    <text evidence="1">The sequence shown here is derived from an EMBL/GenBank/DDBJ whole genome shotgun (WGS) entry which is preliminary data.</text>
</comment>